<dbReference type="Pfam" id="PF09335">
    <property type="entry name" value="VTT_dom"/>
    <property type="match status" value="1"/>
</dbReference>
<feature type="transmembrane region" description="Helical" evidence="6">
    <location>
        <begin position="46"/>
        <end position="67"/>
    </location>
</feature>
<evidence type="ECO:0000313" key="9">
    <source>
        <dbReference type="Proteomes" id="UP001208567"/>
    </source>
</evidence>
<protein>
    <recommendedName>
        <fullName evidence="6">TVP38/TMEM64 family membrane protein</fullName>
    </recommendedName>
</protein>
<evidence type="ECO:0000256" key="5">
    <source>
        <dbReference type="ARBA" id="ARBA00023136"/>
    </source>
</evidence>
<evidence type="ECO:0000256" key="4">
    <source>
        <dbReference type="ARBA" id="ARBA00022989"/>
    </source>
</evidence>
<evidence type="ECO:0000256" key="2">
    <source>
        <dbReference type="ARBA" id="ARBA00022475"/>
    </source>
</evidence>
<comment type="caution">
    <text evidence="8">The sequence shown here is derived from an EMBL/GenBank/DDBJ whole genome shotgun (WGS) entry which is preliminary data.</text>
</comment>
<feature type="transmembrane region" description="Helical" evidence="6">
    <location>
        <begin position="6"/>
        <end position="26"/>
    </location>
</feature>
<feature type="transmembrane region" description="Helical" evidence="6">
    <location>
        <begin position="87"/>
        <end position="115"/>
    </location>
</feature>
<keyword evidence="2 6" id="KW-1003">Cell membrane</keyword>
<gene>
    <name evidence="8" type="ORF">bsdE14_04120</name>
</gene>
<dbReference type="EMBL" id="BRXR01000001">
    <property type="protein sequence ID" value="GLC29002.1"/>
    <property type="molecule type" value="Genomic_DNA"/>
</dbReference>
<feature type="transmembrane region" description="Helical" evidence="6">
    <location>
        <begin position="194"/>
        <end position="215"/>
    </location>
</feature>
<comment type="subcellular location">
    <subcellularLocation>
        <location evidence="1 6">Cell membrane</location>
        <topology evidence="1 6">Multi-pass membrane protein</topology>
    </subcellularLocation>
</comment>
<dbReference type="PANTHER" id="PTHR12677:SF59">
    <property type="entry name" value="GOLGI APPARATUS MEMBRANE PROTEIN TVP38-RELATED"/>
    <property type="match status" value="1"/>
</dbReference>
<evidence type="ECO:0000256" key="1">
    <source>
        <dbReference type="ARBA" id="ARBA00004651"/>
    </source>
</evidence>
<dbReference type="RefSeq" id="WP_264848278.1">
    <property type="nucleotide sequence ID" value="NZ_BRXR01000001.1"/>
</dbReference>
<evidence type="ECO:0000259" key="7">
    <source>
        <dbReference type="Pfam" id="PF09335"/>
    </source>
</evidence>
<evidence type="ECO:0000256" key="6">
    <source>
        <dbReference type="RuleBase" id="RU366058"/>
    </source>
</evidence>
<dbReference type="PANTHER" id="PTHR12677">
    <property type="entry name" value="GOLGI APPARATUS MEMBRANE PROTEIN TVP38-RELATED"/>
    <property type="match status" value="1"/>
</dbReference>
<organism evidence="8 9">
    <name type="scientific">Clostridium omnivorum</name>
    <dbReference type="NCBI Taxonomy" id="1604902"/>
    <lineage>
        <taxon>Bacteria</taxon>
        <taxon>Bacillati</taxon>
        <taxon>Bacillota</taxon>
        <taxon>Clostridia</taxon>
        <taxon>Eubacteriales</taxon>
        <taxon>Clostridiaceae</taxon>
        <taxon>Clostridium</taxon>
    </lineage>
</organism>
<accession>A0ABQ5N1C6</accession>
<feature type="transmembrane region" description="Helical" evidence="6">
    <location>
        <begin position="136"/>
        <end position="159"/>
    </location>
</feature>
<dbReference type="InterPro" id="IPR032816">
    <property type="entry name" value="VTT_dom"/>
</dbReference>
<keyword evidence="3 6" id="KW-0812">Transmembrane</keyword>
<keyword evidence="5 6" id="KW-0472">Membrane</keyword>
<keyword evidence="9" id="KW-1185">Reference proteome</keyword>
<dbReference type="InterPro" id="IPR015414">
    <property type="entry name" value="TMEM64"/>
</dbReference>
<sequence>MNKSKISLICKILIALLGVLTVILIIKYLPNILAVTVSLDKFRNYIISLGSFGSVAFISFQILQTIIAPIPGEVIQVAGGYIYGTTLGVIFSTIGLLVGAVIAFYFTRFIGASFIERLMTKKNAKWMVDIMKSKKFSAILFIIFLIPGLPKDFLIYIAGLTPIKALKFFQILLLSRIPWLFVSASIGSNLHCGNYISTIIISIISLVSFVLGLLYKDKLINKLSCNKNLKESFKINQFNSVN</sequence>
<evidence type="ECO:0000313" key="8">
    <source>
        <dbReference type="EMBL" id="GLC29002.1"/>
    </source>
</evidence>
<proteinExistence type="inferred from homology"/>
<evidence type="ECO:0000256" key="3">
    <source>
        <dbReference type="ARBA" id="ARBA00022692"/>
    </source>
</evidence>
<keyword evidence="4 6" id="KW-1133">Transmembrane helix</keyword>
<feature type="domain" description="VTT" evidence="7">
    <location>
        <begin position="70"/>
        <end position="188"/>
    </location>
</feature>
<comment type="similarity">
    <text evidence="6">Belongs to the TVP38/TMEM64 family.</text>
</comment>
<name>A0ABQ5N1C6_9CLOT</name>
<reference evidence="8 9" key="1">
    <citation type="journal article" date="2024" name="Int. J. Syst. Evol. Microbiol.">
        <title>Clostridium omnivorum sp. nov., isolated from anoxic soil under the treatment of reductive soil disinfestation.</title>
        <authorList>
            <person name="Ueki A."/>
            <person name="Tonouchi A."/>
            <person name="Kaku N."/>
            <person name="Honma S."/>
            <person name="Ueki K."/>
        </authorList>
    </citation>
    <scope>NUCLEOTIDE SEQUENCE [LARGE SCALE GENOMIC DNA]</scope>
    <source>
        <strain evidence="8 9">E14</strain>
    </source>
</reference>
<dbReference type="Proteomes" id="UP001208567">
    <property type="component" value="Unassembled WGS sequence"/>
</dbReference>